<keyword evidence="2" id="KW-1133">Transmembrane helix</keyword>
<dbReference type="Proteomes" id="UP000830434">
    <property type="component" value="Chromosome"/>
</dbReference>
<organism evidence="3 4">
    <name type="scientific">Halorussus gelatinilyticus</name>
    <dbReference type="NCBI Taxonomy" id="2937524"/>
    <lineage>
        <taxon>Archaea</taxon>
        <taxon>Methanobacteriati</taxon>
        <taxon>Methanobacteriota</taxon>
        <taxon>Stenosarchaea group</taxon>
        <taxon>Halobacteria</taxon>
        <taxon>Halobacteriales</taxon>
        <taxon>Haladaptataceae</taxon>
        <taxon>Halorussus</taxon>
    </lineage>
</organism>
<reference evidence="3" key="1">
    <citation type="submission" date="2022-04" db="EMBL/GenBank/DDBJ databases">
        <title>Diverse halophilic archaea isolated from saline environments.</title>
        <authorList>
            <person name="Cui H.-L."/>
        </authorList>
    </citation>
    <scope>NUCLEOTIDE SEQUENCE</scope>
    <source>
        <strain evidence="3">XZYJT40</strain>
    </source>
</reference>
<dbReference type="EMBL" id="CP096658">
    <property type="protein sequence ID" value="UPW00704.1"/>
    <property type="molecule type" value="Genomic_DNA"/>
</dbReference>
<evidence type="ECO:0000256" key="2">
    <source>
        <dbReference type="SAM" id="Phobius"/>
    </source>
</evidence>
<dbReference type="GeneID" id="72188399"/>
<feature type="region of interest" description="Disordered" evidence="1">
    <location>
        <begin position="15"/>
        <end position="52"/>
    </location>
</feature>
<feature type="transmembrane region" description="Helical" evidence="2">
    <location>
        <begin position="57"/>
        <end position="76"/>
    </location>
</feature>
<feature type="region of interest" description="Disordered" evidence="1">
    <location>
        <begin position="79"/>
        <end position="103"/>
    </location>
</feature>
<sequence length="103" mass="11178">MGILEIHFHDSEFSWSMDRGSDGEESRSRTFSLGSGGESVTTDGGGERERPGIKPKLRSLAVMALVVGAGVVYNRLQRRRAQRTADAEAEAGGGSRLSRLRSR</sequence>
<evidence type="ECO:0000313" key="3">
    <source>
        <dbReference type="EMBL" id="UPW00704.1"/>
    </source>
</evidence>
<name>A0A8U0IKF8_9EURY</name>
<evidence type="ECO:0000256" key="1">
    <source>
        <dbReference type="SAM" id="MobiDB-lite"/>
    </source>
</evidence>
<dbReference type="AlphaFoldDB" id="A0A8U0IKF8"/>
<gene>
    <name evidence="3" type="ORF">M0R88_01050</name>
</gene>
<dbReference type="KEGG" id="haxz:M0R88_01050"/>
<keyword evidence="2" id="KW-0812">Transmembrane</keyword>
<evidence type="ECO:0000313" key="4">
    <source>
        <dbReference type="Proteomes" id="UP000830434"/>
    </source>
</evidence>
<feature type="compositionally biased region" description="Basic and acidic residues" evidence="1">
    <location>
        <begin position="19"/>
        <end position="28"/>
    </location>
</feature>
<keyword evidence="4" id="KW-1185">Reference proteome</keyword>
<keyword evidence="2" id="KW-0472">Membrane</keyword>
<feature type="compositionally biased region" description="Polar residues" evidence="1">
    <location>
        <begin position="29"/>
        <end position="42"/>
    </location>
</feature>
<dbReference type="RefSeq" id="WP_248655114.1">
    <property type="nucleotide sequence ID" value="NZ_CP096658.1"/>
</dbReference>
<proteinExistence type="predicted"/>
<accession>A0A8U0IKF8</accession>
<protein>
    <submittedName>
        <fullName evidence="3">Tad domain-containing protein</fullName>
    </submittedName>
</protein>